<dbReference type="Gene3D" id="3.10.450.50">
    <property type="match status" value="1"/>
</dbReference>
<sequence>MKLLYLSSFLLLLLMPGMVAADAMDNVANLIKQGNSKEIGKLFAPTVEMTVMAEEQSYSQTQATSVLGDFFTKHKPQTIKLLHKVNSSASIQLGVYILTTADKQEYRIAFTLKDVGGTMRIIELGIEDEKVK</sequence>
<dbReference type="RefSeq" id="WP_147052764.1">
    <property type="nucleotide sequence ID" value="NZ_CP042437.1"/>
</dbReference>
<gene>
    <name evidence="2" type="ORF">FSB76_06330</name>
</gene>
<dbReference type="OrthoDB" id="1524766at2"/>
<name>A0A5B8VWK8_9SPHI</name>
<dbReference type="Pfam" id="PF16022">
    <property type="entry name" value="DUF4783"/>
    <property type="match status" value="1"/>
</dbReference>
<dbReference type="KEGG" id="mgk:FSB76_06330"/>
<evidence type="ECO:0000313" key="2">
    <source>
        <dbReference type="EMBL" id="QEC75581.1"/>
    </source>
</evidence>
<feature type="signal peptide" evidence="1">
    <location>
        <begin position="1"/>
        <end position="21"/>
    </location>
</feature>
<dbReference type="AlphaFoldDB" id="A0A5B8VWK8"/>
<proteinExistence type="predicted"/>
<dbReference type="InterPro" id="IPR031977">
    <property type="entry name" value="DUF4783"/>
</dbReference>
<keyword evidence="1" id="KW-0732">Signal</keyword>
<evidence type="ECO:0000313" key="3">
    <source>
        <dbReference type="Proteomes" id="UP000321362"/>
    </source>
</evidence>
<evidence type="ECO:0000256" key="1">
    <source>
        <dbReference type="SAM" id="SignalP"/>
    </source>
</evidence>
<keyword evidence="3" id="KW-1185">Reference proteome</keyword>
<reference evidence="2 3" key="1">
    <citation type="journal article" date="2013" name="J. Microbiol.">
        <title>Mucilaginibacter ginsenosidivorax sp. nov., with ginsenoside converting activity isolated from sediment.</title>
        <authorList>
            <person name="Kim J.K."/>
            <person name="Choi T.E."/>
            <person name="Liu Q.M."/>
            <person name="Park H.Y."/>
            <person name="Yi T.H."/>
            <person name="Yoon M.H."/>
            <person name="Kim S.C."/>
            <person name="Im W.T."/>
        </authorList>
    </citation>
    <scope>NUCLEOTIDE SEQUENCE [LARGE SCALE GENOMIC DNA]</scope>
    <source>
        <strain evidence="2 3">KHI28</strain>
    </source>
</reference>
<protein>
    <submittedName>
        <fullName evidence="2">DUF4783 domain-containing protein</fullName>
    </submittedName>
</protein>
<dbReference type="EMBL" id="CP042437">
    <property type="protein sequence ID" value="QEC75581.1"/>
    <property type="molecule type" value="Genomic_DNA"/>
</dbReference>
<organism evidence="2 3">
    <name type="scientific">Mucilaginibacter ginsenosidivorax</name>
    <dbReference type="NCBI Taxonomy" id="862126"/>
    <lineage>
        <taxon>Bacteria</taxon>
        <taxon>Pseudomonadati</taxon>
        <taxon>Bacteroidota</taxon>
        <taxon>Sphingobacteriia</taxon>
        <taxon>Sphingobacteriales</taxon>
        <taxon>Sphingobacteriaceae</taxon>
        <taxon>Mucilaginibacter</taxon>
    </lineage>
</organism>
<dbReference type="Proteomes" id="UP000321362">
    <property type="component" value="Chromosome"/>
</dbReference>
<feature type="chain" id="PRO_5022819864" evidence="1">
    <location>
        <begin position="22"/>
        <end position="132"/>
    </location>
</feature>
<accession>A0A5B8VWK8</accession>